<evidence type="ECO:0000256" key="9">
    <source>
        <dbReference type="ARBA" id="ARBA00023136"/>
    </source>
</evidence>
<comment type="caution">
    <text evidence="12">The sequence shown here is derived from an EMBL/GenBank/DDBJ whole genome shotgun (WGS) entry which is preliminary data.</text>
</comment>
<evidence type="ECO:0000313" key="12">
    <source>
        <dbReference type="EMBL" id="VZO40535.1"/>
    </source>
</evidence>
<keyword evidence="5 11" id="KW-0812">Transmembrane</keyword>
<dbReference type="GO" id="GO:0005886">
    <property type="term" value="C:plasma membrane"/>
    <property type="evidence" value="ECO:0007669"/>
    <property type="project" value="UniProtKB-SubCell"/>
</dbReference>
<protein>
    <submittedName>
        <fullName evidence="12">Preprotein translocase subunit YajC</fullName>
    </submittedName>
</protein>
<evidence type="ECO:0000256" key="2">
    <source>
        <dbReference type="ARBA" id="ARBA00006742"/>
    </source>
</evidence>
<comment type="similarity">
    <text evidence="2">Belongs to the YajC family.</text>
</comment>
<sequence>MDGQSPILLIVLGVAIVGLFWMNSRAKKQQQRKLSFRDSLVPGQEVQTIGGLVGTVTHVEGDLITIATTPGTELRFVRAAIAKLVEPTEADEEFSDEVTDDTDDGETAAPEQSEGTPSATASGDRPTGFLSDDDLKKPYRDGEKP</sequence>
<keyword evidence="6" id="KW-0653">Protein transport</keyword>
<dbReference type="GO" id="GO:0015031">
    <property type="term" value="P:protein transport"/>
    <property type="evidence" value="ECO:0007669"/>
    <property type="project" value="UniProtKB-KW"/>
</dbReference>
<keyword evidence="4" id="KW-1003">Cell membrane</keyword>
<dbReference type="PANTHER" id="PTHR33909:SF1">
    <property type="entry name" value="SEC TRANSLOCON ACCESSORY COMPLEX SUBUNIT YAJC"/>
    <property type="match status" value="1"/>
</dbReference>
<dbReference type="NCBIfam" id="TIGR00739">
    <property type="entry name" value="yajC"/>
    <property type="match status" value="1"/>
</dbReference>
<dbReference type="Proteomes" id="UP000419743">
    <property type="component" value="Unassembled WGS sequence"/>
</dbReference>
<keyword evidence="13" id="KW-1185">Reference proteome</keyword>
<accession>A0A7M4DSU1</accession>
<dbReference type="EMBL" id="CACRYJ010000071">
    <property type="protein sequence ID" value="VZO40535.1"/>
    <property type="molecule type" value="Genomic_DNA"/>
</dbReference>
<evidence type="ECO:0000256" key="1">
    <source>
        <dbReference type="ARBA" id="ARBA00004162"/>
    </source>
</evidence>
<keyword evidence="7 11" id="KW-1133">Transmembrane helix</keyword>
<evidence type="ECO:0000256" key="7">
    <source>
        <dbReference type="ARBA" id="ARBA00022989"/>
    </source>
</evidence>
<evidence type="ECO:0000256" key="3">
    <source>
        <dbReference type="ARBA" id="ARBA00022448"/>
    </source>
</evidence>
<organism evidence="12 13">
    <name type="scientific">Occultella aeris</name>
    <dbReference type="NCBI Taxonomy" id="2761496"/>
    <lineage>
        <taxon>Bacteria</taxon>
        <taxon>Bacillati</taxon>
        <taxon>Actinomycetota</taxon>
        <taxon>Actinomycetes</taxon>
        <taxon>Micrococcales</taxon>
        <taxon>Ruaniaceae</taxon>
        <taxon>Occultella</taxon>
    </lineage>
</organism>
<evidence type="ECO:0000256" key="4">
    <source>
        <dbReference type="ARBA" id="ARBA00022475"/>
    </source>
</evidence>
<evidence type="ECO:0000256" key="11">
    <source>
        <dbReference type="SAM" id="Phobius"/>
    </source>
</evidence>
<evidence type="ECO:0000256" key="6">
    <source>
        <dbReference type="ARBA" id="ARBA00022927"/>
    </source>
</evidence>
<reference evidence="12 13" key="1">
    <citation type="submission" date="2019-11" db="EMBL/GenBank/DDBJ databases">
        <authorList>
            <person name="Criscuolo A."/>
        </authorList>
    </citation>
    <scope>NUCLEOTIDE SEQUENCE [LARGE SCALE GENOMIC DNA]</scope>
    <source>
        <strain evidence="12">CIP111667</strain>
    </source>
</reference>
<keyword evidence="3" id="KW-0813">Transport</keyword>
<dbReference type="InterPro" id="IPR003849">
    <property type="entry name" value="Preprotein_translocase_YajC"/>
</dbReference>
<feature type="compositionally biased region" description="Acidic residues" evidence="10">
    <location>
        <begin position="88"/>
        <end position="106"/>
    </location>
</feature>
<dbReference type="AlphaFoldDB" id="A0A7M4DSU1"/>
<evidence type="ECO:0000256" key="10">
    <source>
        <dbReference type="SAM" id="MobiDB-lite"/>
    </source>
</evidence>
<gene>
    <name evidence="12" type="ORF">HALOF300_05243</name>
</gene>
<dbReference type="Pfam" id="PF02699">
    <property type="entry name" value="YajC"/>
    <property type="match status" value="1"/>
</dbReference>
<keyword evidence="8" id="KW-0811">Translocation</keyword>
<evidence type="ECO:0000256" key="5">
    <source>
        <dbReference type="ARBA" id="ARBA00022692"/>
    </source>
</evidence>
<evidence type="ECO:0000313" key="13">
    <source>
        <dbReference type="Proteomes" id="UP000419743"/>
    </source>
</evidence>
<proteinExistence type="inferred from homology"/>
<feature type="region of interest" description="Disordered" evidence="10">
    <location>
        <begin position="87"/>
        <end position="145"/>
    </location>
</feature>
<name>A0A7M4DSU1_9MICO</name>
<comment type="subcellular location">
    <subcellularLocation>
        <location evidence="1">Cell membrane</location>
        <topology evidence="1">Single-pass membrane protein</topology>
    </subcellularLocation>
</comment>
<dbReference type="RefSeq" id="WP_156743792.1">
    <property type="nucleotide sequence ID" value="NZ_CACRYJ010000071.1"/>
</dbReference>
<dbReference type="SMART" id="SM01323">
    <property type="entry name" value="YajC"/>
    <property type="match status" value="1"/>
</dbReference>
<feature type="compositionally biased region" description="Basic and acidic residues" evidence="10">
    <location>
        <begin position="133"/>
        <end position="145"/>
    </location>
</feature>
<keyword evidence="9 11" id="KW-0472">Membrane</keyword>
<dbReference type="PANTHER" id="PTHR33909">
    <property type="entry name" value="SEC TRANSLOCON ACCESSORY COMPLEX SUBUNIT YAJC"/>
    <property type="match status" value="1"/>
</dbReference>
<feature type="transmembrane region" description="Helical" evidence="11">
    <location>
        <begin position="6"/>
        <end position="23"/>
    </location>
</feature>
<evidence type="ECO:0000256" key="8">
    <source>
        <dbReference type="ARBA" id="ARBA00023010"/>
    </source>
</evidence>